<evidence type="ECO:0000256" key="2">
    <source>
        <dbReference type="PIRSR" id="PIRSR610347-2"/>
    </source>
</evidence>
<sequence>MSDVDSDEELNRAIALSLQDSPPITHQTREGNNAVIDLISSSEDDDDDLDAPMTARVVKRDNQKPALKTAASLGQPPPGIPDRRLLGATIKKQPSSQDIESVQNSTSTSSHSSTSGDKPVQSLLQSLDRKKMEKERLARLEAFSDTGQPILSTTQTRKRKASTSFPQIDETQLVTKQRTSSGPPATKMIISSGNATRTTNQATSGIQFPHGVVKKTWAFGYPRQGDDIKIEEVLQKSDLELAVLSSFQLDADWVMSKIDILKTKLIWVLQAKDESERENWKSEAPKTFRFCFPTMEGNINCMHSKLQLLSHPSYLRIVIPSANLVPYDWGEMGGIMENVVFLIDLPRLPQGKTTPTDQLTAFGKELLYFLTAMGIDQTTVDSIRNFDFTNTSKLAFVHSIGGSHTGMSLKRTGYPGLGTAIKMLGLCRDGPLLVDYIAASIGNLKSSFLQSIYLAAKVLEEIENWFRIYFPTRETVTQSKGGSNAGGTICFQSRWYDAATFPRSLMIDCKSKRPGLLMHNKMMFVRPHDLPSTSSKANQQHSTGWAYVGSANLSEGAWGRVVKDRITKEHKLNCRNWECGVVIPMPSASTSEQKPSGYANNGLEIFNDRVPVPMVIPGEPYGLRRPWFYNGE</sequence>
<gene>
    <name evidence="5" type="ORF">B7463_g521</name>
</gene>
<dbReference type="SUPFAM" id="SSF56024">
    <property type="entry name" value="Phospholipase D/nuclease"/>
    <property type="match status" value="2"/>
</dbReference>
<evidence type="ECO:0000256" key="1">
    <source>
        <dbReference type="PIRSR" id="PIRSR610347-1"/>
    </source>
</evidence>
<feature type="active site" description="Nucleophile" evidence="1">
    <location>
        <position position="303"/>
    </location>
</feature>
<dbReference type="EMBL" id="NCSJ02000004">
    <property type="protein sequence ID" value="RFU35872.1"/>
    <property type="molecule type" value="Genomic_DNA"/>
</dbReference>
<evidence type="ECO:0000256" key="4">
    <source>
        <dbReference type="SAM" id="MobiDB-lite"/>
    </source>
</evidence>
<dbReference type="GO" id="GO:0003697">
    <property type="term" value="F:single-stranded DNA binding"/>
    <property type="evidence" value="ECO:0007669"/>
    <property type="project" value="TreeGrafter"/>
</dbReference>
<feature type="region of interest" description="Disordered" evidence="4">
    <location>
        <begin position="1"/>
        <end position="122"/>
    </location>
</feature>
<dbReference type="InterPro" id="IPR010347">
    <property type="entry name" value="Tdp1"/>
</dbReference>
<feature type="compositionally biased region" description="Low complexity" evidence="4">
    <location>
        <begin position="105"/>
        <end position="115"/>
    </location>
</feature>
<keyword evidence="6" id="KW-1185">Reference proteome</keyword>
<feature type="binding site" evidence="2">
    <location>
        <position position="305"/>
    </location>
    <ligand>
        <name>substrate</name>
    </ligand>
</feature>
<dbReference type="CDD" id="cd09122">
    <property type="entry name" value="PLDc_Tdp1_1"/>
    <property type="match status" value="1"/>
</dbReference>
<accession>A0A3E2HRG3</accession>
<dbReference type="GO" id="GO:0005634">
    <property type="term" value="C:nucleus"/>
    <property type="evidence" value="ECO:0007669"/>
    <property type="project" value="InterPro"/>
</dbReference>
<dbReference type="OMA" id="FPPMDGQ"/>
<dbReference type="PANTHER" id="PTHR12415">
    <property type="entry name" value="TYROSYL-DNA PHOSPHODIESTERASE 1"/>
    <property type="match status" value="1"/>
</dbReference>
<reference evidence="5 6" key="1">
    <citation type="submission" date="2018-05" db="EMBL/GenBank/DDBJ databases">
        <title>Draft genome sequence of Scytalidium lignicola DSM 105466, a ubiquitous saprotrophic fungus.</title>
        <authorList>
            <person name="Buettner E."/>
            <person name="Gebauer A.M."/>
            <person name="Hofrichter M."/>
            <person name="Liers C."/>
            <person name="Kellner H."/>
        </authorList>
    </citation>
    <scope>NUCLEOTIDE SEQUENCE [LARGE SCALE GENOMIC DNA]</scope>
    <source>
        <strain evidence="5 6">DSM 105466</strain>
    </source>
</reference>
<protein>
    <recommendedName>
        <fullName evidence="7">PLD phosphodiesterase domain-containing protein</fullName>
    </recommendedName>
</protein>
<dbReference type="OrthoDB" id="47785at2759"/>
<evidence type="ECO:0008006" key="7">
    <source>
        <dbReference type="Google" id="ProtNLM"/>
    </source>
</evidence>
<feature type="non-terminal residue" evidence="5">
    <location>
        <position position="1"/>
    </location>
</feature>
<dbReference type="GO" id="GO:0017005">
    <property type="term" value="F:3'-tyrosyl-DNA phosphodiesterase activity"/>
    <property type="evidence" value="ECO:0007669"/>
    <property type="project" value="TreeGrafter"/>
</dbReference>
<evidence type="ECO:0000313" key="5">
    <source>
        <dbReference type="EMBL" id="RFU35872.1"/>
    </source>
</evidence>
<proteinExistence type="predicted"/>
<dbReference type="Gene3D" id="3.30.870.10">
    <property type="entry name" value="Endonuclease Chain A"/>
    <property type="match status" value="2"/>
</dbReference>
<name>A0A3E2HRG3_SCYLI</name>
<organism evidence="5 6">
    <name type="scientific">Scytalidium lignicola</name>
    <name type="common">Hyphomycete</name>
    <dbReference type="NCBI Taxonomy" id="5539"/>
    <lineage>
        <taxon>Eukaryota</taxon>
        <taxon>Fungi</taxon>
        <taxon>Dikarya</taxon>
        <taxon>Ascomycota</taxon>
        <taxon>Pezizomycotina</taxon>
        <taxon>Leotiomycetes</taxon>
        <taxon>Leotiomycetes incertae sedis</taxon>
        <taxon>Scytalidium</taxon>
    </lineage>
</organism>
<dbReference type="PANTHER" id="PTHR12415:SF4">
    <property type="entry name" value="TYROSYL-DNA PHOSPHODIESTERASE DOMAIN-CONTAINING PROTEIN"/>
    <property type="match status" value="1"/>
</dbReference>
<dbReference type="GO" id="GO:0003690">
    <property type="term" value="F:double-stranded DNA binding"/>
    <property type="evidence" value="ECO:0007669"/>
    <property type="project" value="TreeGrafter"/>
</dbReference>
<comment type="caution">
    <text evidence="5">The sequence shown here is derived from an EMBL/GenBank/DDBJ whole genome shotgun (WGS) entry which is preliminary data.</text>
</comment>
<dbReference type="STRING" id="5539.A0A3E2HRG3"/>
<feature type="active site" description="Proton donor/acceptor" evidence="1">
    <location>
        <position position="528"/>
    </location>
</feature>
<dbReference type="Pfam" id="PF06087">
    <property type="entry name" value="Tyr-DNA_phospho"/>
    <property type="match status" value="1"/>
</dbReference>
<feature type="non-terminal residue" evidence="5">
    <location>
        <position position="632"/>
    </location>
</feature>
<feature type="compositionally biased region" description="Polar residues" evidence="4">
    <location>
        <begin position="92"/>
        <end position="104"/>
    </location>
</feature>
<dbReference type="AlphaFoldDB" id="A0A3E2HRG3"/>
<feature type="site" description="Interaction with DNA" evidence="3">
    <location>
        <position position="554"/>
    </location>
</feature>
<evidence type="ECO:0000256" key="3">
    <source>
        <dbReference type="PIRSR" id="PIRSR610347-3"/>
    </source>
</evidence>
<evidence type="ECO:0000313" key="6">
    <source>
        <dbReference type="Proteomes" id="UP000258309"/>
    </source>
</evidence>
<dbReference type="Proteomes" id="UP000258309">
    <property type="component" value="Unassembled WGS sequence"/>
</dbReference>
<dbReference type="GO" id="GO:0006281">
    <property type="term" value="P:DNA repair"/>
    <property type="evidence" value="ECO:0007669"/>
    <property type="project" value="InterPro"/>
</dbReference>